<evidence type="ECO:0000259" key="1">
    <source>
        <dbReference type="Pfam" id="PF00112"/>
    </source>
</evidence>
<comment type="caution">
    <text evidence="2">The sequence shown here is derived from an EMBL/GenBank/DDBJ whole genome shotgun (WGS) entry which is preliminary data.</text>
</comment>
<proteinExistence type="predicted"/>
<dbReference type="Pfam" id="PF00112">
    <property type="entry name" value="Peptidase_C1"/>
    <property type="match status" value="1"/>
</dbReference>
<keyword evidence="3" id="KW-1185">Reference proteome</keyword>
<evidence type="ECO:0000313" key="2">
    <source>
        <dbReference type="EMBL" id="MFC5744682.1"/>
    </source>
</evidence>
<dbReference type="CDD" id="cd02619">
    <property type="entry name" value="Peptidase_C1"/>
    <property type="match status" value="1"/>
</dbReference>
<reference evidence="3" key="1">
    <citation type="journal article" date="2019" name="Int. J. Syst. Evol. Microbiol.">
        <title>The Global Catalogue of Microorganisms (GCM) 10K type strain sequencing project: providing services to taxonomists for standard genome sequencing and annotation.</title>
        <authorList>
            <consortium name="The Broad Institute Genomics Platform"/>
            <consortium name="The Broad Institute Genome Sequencing Center for Infectious Disease"/>
            <person name="Wu L."/>
            <person name="Ma J."/>
        </authorList>
    </citation>
    <scope>NUCLEOTIDE SEQUENCE [LARGE SCALE GENOMIC DNA]</scope>
    <source>
        <strain evidence="3">KCTC 42087</strain>
    </source>
</reference>
<dbReference type="Proteomes" id="UP001596074">
    <property type="component" value="Unassembled WGS sequence"/>
</dbReference>
<dbReference type="RefSeq" id="WP_378280062.1">
    <property type="nucleotide sequence ID" value="NZ_JBHSON010000004.1"/>
</dbReference>
<dbReference type="SUPFAM" id="SSF54001">
    <property type="entry name" value="Cysteine proteinases"/>
    <property type="match status" value="1"/>
</dbReference>
<feature type="domain" description="Peptidase C1A papain C-terminal" evidence="1">
    <location>
        <begin position="121"/>
        <end position="212"/>
    </location>
</feature>
<dbReference type="InterPro" id="IPR000668">
    <property type="entry name" value="Peptidase_C1A_C"/>
</dbReference>
<gene>
    <name evidence="2" type="ORF">ACFPZN_03525</name>
</gene>
<sequence>MIAGAGLPERVALDPAAFPPVEDHQWYPTCAAAVTATLAAFHTHRLTGAVRRPSVLFNYFTSRIVGDFIRGEGSRVDWCLAAWRRFGIPDEAGWPFTAAAIDRMPDAHAFVQAKAYRGIGYRRLDGAGTSGRARLERVREHLAAGAPVTVDYPLNPVQAPAGETGEIPELPPGAEHHARHVVLAVGYDDRRGALRVRNSWGTGWGETGHAWLPYRYVLAGQTEHHWTVETAPWEST</sequence>
<organism evidence="2 3">
    <name type="scientific">Actinomadura rugatobispora</name>
    <dbReference type="NCBI Taxonomy" id="1994"/>
    <lineage>
        <taxon>Bacteria</taxon>
        <taxon>Bacillati</taxon>
        <taxon>Actinomycetota</taxon>
        <taxon>Actinomycetes</taxon>
        <taxon>Streptosporangiales</taxon>
        <taxon>Thermomonosporaceae</taxon>
        <taxon>Actinomadura</taxon>
    </lineage>
</organism>
<dbReference type="InterPro" id="IPR038765">
    <property type="entry name" value="Papain-like_cys_pep_sf"/>
</dbReference>
<dbReference type="Gene3D" id="3.90.70.10">
    <property type="entry name" value="Cysteine proteinases"/>
    <property type="match status" value="1"/>
</dbReference>
<evidence type="ECO:0000313" key="3">
    <source>
        <dbReference type="Proteomes" id="UP001596074"/>
    </source>
</evidence>
<accession>A0ABW0ZPX9</accession>
<dbReference type="EMBL" id="JBHSON010000004">
    <property type="protein sequence ID" value="MFC5744682.1"/>
    <property type="molecule type" value="Genomic_DNA"/>
</dbReference>
<protein>
    <submittedName>
        <fullName evidence="2">C1 family peptidase</fullName>
    </submittedName>
</protein>
<name>A0ABW0ZPX9_9ACTN</name>